<evidence type="ECO:0000313" key="3">
    <source>
        <dbReference type="Proteomes" id="UP001066276"/>
    </source>
</evidence>
<name>A0AAV7P5E5_PLEWA</name>
<proteinExistence type="predicted"/>
<accession>A0AAV7P5E5</accession>
<feature type="region of interest" description="Disordered" evidence="1">
    <location>
        <begin position="1"/>
        <end position="35"/>
    </location>
</feature>
<evidence type="ECO:0000313" key="2">
    <source>
        <dbReference type="EMBL" id="KAJ1123465.1"/>
    </source>
</evidence>
<sequence length="107" mass="10763">MAVAAGEGSVGPLRGGAAAARRAAGVESGEDGGVVGQAGVAGEVGVAGARGCGTGRGSGADGRRRACLRRAFGVRWRPGKKAAKRTARWPGKMARRPRKTLRGRGLK</sequence>
<dbReference type="EMBL" id="JANPWB010000011">
    <property type="protein sequence ID" value="KAJ1123465.1"/>
    <property type="molecule type" value="Genomic_DNA"/>
</dbReference>
<evidence type="ECO:0000256" key="1">
    <source>
        <dbReference type="SAM" id="MobiDB-lite"/>
    </source>
</evidence>
<organism evidence="2 3">
    <name type="scientific">Pleurodeles waltl</name>
    <name type="common">Iberian ribbed newt</name>
    <dbReference type="NCBI Taxonomy" id="8319"/>
    <lineage>
        <taxon>Eukaryota</taxon>
        <taxon>Metazoa</taxon>
        <taxon>Chordata</taxon>
        <taxon>Craniata</taxon>
        <taxon>Vertebrata</taxon>
        <taxon>Euteleostomi</taxon>
        <taxon>Amphibia</taxon>
        <taxon>Batrachia</taxon>
        <taxon>Caudata</taxon>
        <taxon>Salamandroidea</taxon>
        <taxon>Salamandridae</taxon>
        <taxon>Pleurodelinae</taxon>
        <taxon>Pleurodeles</taxon>
    </lineage>
</organism>
<protein>
    <submittedName>
        <fullName evidence="2">Uncharacterized protein</fullName>
    </submittedName>
</protein>
<keyword evidence="3" id="KW-1185">Reference proteome</keyword>
<gene>
    <name evidence="2" type="ORF">NDU88_001934</name>
</gene>
<reference evidence="2" key="1">
    <citation type="journal article" date="2022" name="bioRxiv">
        <title>Sequencing and chromosome-scale assembly of the giantPleurodeles waltlgenome.</title>
        <authorList>
            <person name="Brown T."/>
            <person name="Elewa A."/>
            <person name="Iarovenko S."/>
            <person name="Subramanian E."/>
            <person name="Araus A.J."/>
            <person name="Petzold A."/>
            <person name="Susuki M."/>
            <person name="Suzuki K.-i.T."/>
            <person name="Hayashi T."/>
            <person name="Toyoda A."/>
            <person name="Oliveira C."/>
            <person name="Osipova E."/>
            <person name="Leigh N.D."/>
            <person name="Simon A."/>
            <person name="Yun M.H."/>
        </authorList>
    </citation>
    <scope>NUCLEOTIDE SEQUENCE</scope>
    <source>
        <strain evidence="2">20211129_DDA</strain>
        <tissue evidence="2">Liver</tissue>
    </source>
</reference>
<comment type="caution">
    <text evidence="2">The sequence shown here is derived from an EMBL/GenBank/DDBJ whole genome shotgun (WGS) entry which is preliminary data.</text>
</comment>
<feature type="compositionally biased region" description="Low complexity" evidence="1">
    <location>
        <begin position="15"/>
        <end position="27"/>
    </location>
</feature>
<dbReference type="Proteomes" id="UP001066276">
    <property type="component" value="Chromosome 7"/>
</dbReference>
<dbReference type="AlphaFoldDB" id="A0AAV7P5E5"/>
<feature type="region of interest" description="Disordered" evidence="1">
    <location>
        <begin position="77"/>
        <end position="107"/>
    </location>
</feature>